<feature type="region of interest" description="Disordered" evidence="1">
    <location>
        <begin position="141"/>
        <end position="167"/>
    </location>
</feature>
<dbReference type="AlphaFoldDB" id="A0A8H5HAV0"/>
<sequence length="505" mass="56371">MGRRHPPTSRANGKASIARAAASLPLPKGVKIRQALTPLKVSPPSPAVLAQPPVQKGQKNQHGDDEDEEERRKRKNIMDMHERRRQLEADSWATAVEAKRVKCRGCHRWLKLDQRSMYYRGLWDKHRDQCNAIKSFKGEHVPERTRKSRGTGIVAKRKSGSTPVRSKVKVTEMHGKAIATLDPPAKRTDQGPAEAIHVENAIKQAHEHSLRGFQEDPTVAAEWRSSITHSGQASFASNVMMFDTTRAALPNHSPLGISKGGERTMRPAWKGLVADDDTATWNGLDNPVINGHRNNLHLYGRSLDDRNVRAGSMIDTSRELELTAVVPVEDQVVTDHMTPEHAQHRRADAPTALWDQYTLTDLMGPGLAAWNYPKSIAVASSEKSFRGNAARAPDFYGYHDGAYITNSPVNRCCNDGVFAPGKLSVLGMLYLKLRSLPTRVEMPYNCPRIPCNHRFRFSLQNELDTYFDGANVESMSKIVPPIEPDVLNGARCLVSLSTRLHHQRK</sequence>
<dbReference type="EMBL" id="JAACJP010000015">
    <property type="protein sequence ID" value="KAF5379810.1"/>
    <property type="molecule type" value="Genomic_DNA"/>
</dbReference>
<feature type="region of interest" description="Disordered" evidence="1">
    <location>
        <begin position="1"/>
        <end position="76"/>
    </location>
</feature>
<comment type="caution">
    <text evidence="2">The sequence shown here is derived from an EMBL/GenBank/DDBJ whole genome shotgun (WGS) entry which is preliminary data.</text>
</comment>
<protein>
    <submittedName>
        <fullName evidence="2">Uncharacterized protein</fullName>
    </submittedName>
</protein>
<proteinExistence type="predicted"/>
<dbReference type="OrthoDB" id="2855464at2759"/>
<evidence type="ECO:0000313" key="2">
    <source>
        <dbReference type="EMBL" id="KAF5379810.1"/>
    </source>
</evidence>
<reference evidence="2 3" key="1">
    <citation type="journal article" date="2020" name="ISME J.">
        <title>Uncovering the hidden diversity of litter-decomposition mechanisms in mushroom-forming fungi.</title>
        <authorList>
            <person name="Floudas D."/>
            <person name="Bentzer J."/>
            <person name="Ahren D."/>
            <person name="Johansson T."/>
            <person name="Persson P."/>
            <person name="Tunlid A."/>
        </authorList>
    </citation>
    <scope>NUCLEOTIDE SEQUENCE [LARGE SCALE GENOMIC DNA]</scope>
    <source>
        <strain evidence="2 3">CBS 661.87</strain>
    </source>
</reference>
<organism evidence="2 3">
    <name type="scientific">Tricholomella constricta</name>
    <dbReference type="NCBI Taxonomy" id="117010"/>
    <lineage>
        <taxon>Eukaryota</taxon>
        <taxon>Fungi</taxon>
        <taxon>Dikarya</taxon>
        <taxon>Basidiomycota</taxon>
        <taxon>Agaricomycotina</taxon>
        <taxon>Agaricomycetes</taxon>
        <taxon>Agaricomycetidae</taxon>
        <taxon>Agaricales</taxon>
        <taxon>Tricholomatineae</taxon>
        <taxon>Lyophyllaceae</taxon>
        <taxon>Tricholomella</taxon>
    </lineage>
</organism>
<evidence type="ECO:0000256" key="1">
    <source>
        <dbReference type="SAM" id="MobiDB-lite"/>
    </source>
</evidence>
<accession>A0A8H5HAV0</accession>
<evidence type="ECO:0000313" key="3">
    <source>
        <dbReference type="Proteomes" id="UP000565441"/>
    </source>
</evidence>
<dbReference type="Proteomes" id="UP000565441">
    <property type="component" value="Unassembled WGS sequence"/>
</dbReference>
<keyword evidence="3" id="KW-1185">Reference proteome</keyword>
<name>A0A8H5HAV0_9AGAR</name>
<gene>
    <name evidence="2" type="ORF">D9615_005830</name>
</gene>